<dbReference type="KEGG" id="bsan:CHH28_17235"/>
<sequence length="97" mass="10635">MRRSGWEVLMTSDEIQFGFLVSDRQPAAVAVSHGRAQHSVERLLRDQDGRETLLVFVDNGSGADGVSENPAWAHIAWPRQSSTLSALLSGDVSSERQ</sequence>
<evidence type="ECO:0000313" key="2">
    <source>
        <dbReference type="Proteomes" id="UP000202440"/>
    </source>
</evidence>
<name>A0A222FP76_9GAMM</name>
<dbReference type="Proteomes" id="UP000202440">
    <property type="component" value="Chromosome"/>
</dbReference>
<protein>
    <submittedName>
        <fullName evidence="1">Uncharacterized protein</fullName>
    </submittedName>
</protein>
<proteinExistence type="predicted"/>
<reference evidence="1 2" key="1">
    <citation type="submission" date="2017-07" db="EMBL/GenBank/DDBJ databases">
        <title>Annotated genome sequence of Bacterioplanes sanyensis isolated from Red Sea.</title>
        <authorList>
            <person name="Rehman Z.U."/>
        </authorList>
    </citation>
    <scope>NUCLEOTIDE SEQUENCE [LARGE SCALE GENOMIC DNA]</scope>
    <source>
        <strain evidence="1 2">NV9</strain>
    </source>
</reference>
<dbReference type="AlphaFoldDB" id="A0A222FP76"/>
<keyword evidence="2" id="KW-1185">Reference proteome</keyword>
<accession>A0A222FP76</accession>
<evidence type="ECO:0000313" key="1">
    <source>
        <dbReference type="EMBL" id="ASP40314.1"/>
    </source>
</evidence>
<gene>
    <name evidence="1" type="ORF">CHH28_17235</name>
</gene>
<dbReference type="EMBL" id="CP022530">
    <property type="protein sequence ID" value="ASP40314.1"/>
    <property type="molecule type" value="Genomic_DNA"/>
</dbReference>
<organism evidence="1 2">
    <name type="scientific">Bacterioplanes sanyensis</name>
    <dbReference type="NCBI Taxonomy" id="1249553"/>
    <lineage>
        <taxon>Bacteria</taxon>
        <taxon>Pseudomonadati</taxon>
        <taxon>Pseudomonadota</taxon>
        <taxon>Gammaproteobacteria</taxon>
        <taxon>Oceanospirillales</taxon>
        <taxon>Oceanospirillaceae</taxon>
        <taxon>Bacterioplanes</taxon>
    </lineage>
</organism>